<sequence length="41" mass="5071">QSFKFRDLEREVVSVLIENYDYEFQKRESKILDDIIMESKE</sequence>
<protein>
    <submittedName>
        <fullName evidence="1">22562_t:CDS:1</fullName>
    </submittedName>
</protein>
<evidence type="ECO:0000313" key="2">
    <source>
        <dbReference type="Proteomes" id="UP000789920"/>
    </source>
</evidence>
<proteinExistence type="predicted"/>
<reference evidence="1" key="1">
    <citation type="submission" date="2021-06" db="EMBL/GenBank/DDBJ databases">
        <authorList>
            <person name="Kallberg Y."/>
            <person name="Tangrot J."/>
            <person name="Rosling A."/>
        </authorList>
    </citation>
    <scope>NUCLEOTIDE SEQUENCE</scope>
    <source>
        <strain evidence="1">MA461A</strain>
    </source>
</reference>
<keyword evidence="2" id="KW-1185">Reference proteome</keyword>
<evidence type="ECO:0000313" key="1">
    <source>
        <dbReference type="EMBL" id="CAG8830927.1"/>
    </source>
</evidence>
<feature type="non-terminal residue" evidence="1">
    <location>
        <position position="1"/>
    </location>
</feature>
<dbReference type="EMBL" id="CAJVQC010100189">
    <property type="protein sequence ID" value="CAG8830927.1"/>
    <property type="molecule type" value="Genomic_DNA"/>
</dbReference>
<organism evidence="1 2">
    <name type="scientific">Racocetra persica</name>
    <dbReference type="NCBI Taxonomy" id="160502"/>
    <lineage>
        <taxon>Eukaryota</taxon>
        <taxon>Fungi</taxon>
        <taxon>Fungi incertae sedis</taxon>
        <taxon>Mucoromycota</taxon>
        <taxon>Glomeromycotina</taxon>
        <taxon>Glomeromycetes</taxon>
        <taxon>Diversisporales</taxon>
        <taxon>Gigasporaceae</taxon>
        <taxon>Racocetra</taxon>
    </lineage>
</organism>
<name>A0ACA9S7S2_9GLOM</name>
<comment type="caution">
    <text evidence="1">The sequence shown here is derived from an EMBL/GenBank/DDBJ whole genome shotgun (WGS) entry which is preliminary data.</text>
</comment>
<gene>
    <name evidence="1" type="ORF">RPERSI_LOCUS27964</name>
</gene>
<accession>A0ACA9S7S2</accession>
<dbReference type="Proteomes" id="UP000789920">
    <property type="component" value="Unassembled WGS sequence"/>
</dbReference>